<name>A0A4V6PTU8_9GAMM</name>
<dbReference type="PANTHER" id="PTHR35565:SF3">
    <property type="entry name" value="TYPE VI SECRETION SYSTEM SHEATH PROTEIN TSSC1"/>
    <property type="match status" value="1"/>
</dbReference>
<gene>
    <name evidence="3" type="ORF">DFP79_1664</name>
</gene>
<accession>A0A4V6PTU8</accession>
<evidence type="ECO:0000259" key="1">
    <source>
        <dbReference type="Pfam" id="PF05943"/>
    </source>
</evidence>
<sequence>MGESMLSLQLQSDLCDLDTKEQGFLEKALLLLVKLDPQILLNRDTLFAAVSRLIAEIDTRVSSQVSKLLHHPEFKQLEAAWRGVEALTSLPVSDQKNRVKILDLSWHDLSYELNNALTIRRSYLYNLIGNKELNTPGGQPFGMIVVDHALSTDLDSDFDDLYTAELLANLGDLCLCPFILSPADDFFGEEGADWASDTRRVKKILEGPDFVAWQHLRKQSVSRFLGVTLPKVKMRTEYAPQPFSGIMFTEDEEYKPGLWGNSAFLFASIAMREFNRINWFGFMKSRWQDKYYGALVNVPPNGMGSFATLSPCPDIRIITDMGNFYSDQGFIPLCHSLTTDKYFFRGNNSIWNHSKDDAEAVMGQIQTTLMICRIAHYLKVQIRGMIGNFQTAEECENFLNNWLDRYSSNLFNADEATLAKYPLSRGRVEVKEIEGQQGRYTCDVLVQPQYQFDNVCGEVLLSTDLGSETSGYGHIGGRA</sequence>
<keyword evidence="4" id="KW-1185">Reference proteome</keyword>
<dbReference type="Proteomes" id="UP000294656">
    <property type="component" value="Unassembled WGS sequence"/>
</dbReference>
<dbReference type="Pfam" id="PF18945">
    <property type="entry name" value="VipB_2"/>
    <property type="match status" value="1"/>
</dbReference>
<dbReference type="OrthoDB" id="9764000at2"/>
<dbReference type="Pfam" id="PF05943">
    <property type="entry name" value="VipB"/>
    <property type="match status" value="1"/>
</dbReference>
<dbReference type="EMBL" id="SNXC01000011">
    <property type="protein sequence ID" value="TDO98032.1"/>
    <property type="molecule type" value="Genomic_DNA"/>
</dbReference>
<dbReference type="InterPro" id="IPR044031">
    <property type="entry name" value="TssC1_N"/>
</dbReference>
<evidence type="ECO:0000259" key="2">
    <source>
        <dbReference type="Pfam" id="PF18945"/>
    </source>
</evidence>
<evidence type="ECO:0000313" key="3">
    <source>
        <dbReference type="EMBL" id="TDO98032.1"/>
    </source>
</evidence>
<dbReference type="AlphaFoldDB" id="A0A4V6PTU8"/>
<feature type="domain" description="TssC1 N-terminal" evidence="1">
    <location>
        <begin position="52"/>
        <end position="350"/>
    </location>
</feature>
<dbReference type="InterPro" id="IPR010269">
    <property type="entry name" value="T6SS_TssC-like"/>
</dbReference>
<proteinExistence type="predicted"/>
<evidence type="ECO:0000313" key="4">
    <source>
        <dbReference type="Proteomes" id="UP000294656"/>
    </source>
</evidence>
<organism evidence="3 4">
    <name type="scientific">Marinomonas balearica</name>
    <dbReference type="NCBI Taxonomy" id="491947"/>
    <lineage>
        <taxon>Bacteria</taxon>
        <taxon>Pseudomonadati</taxon>
        <taxon>Pseudomonadota</taxon>
        <taxon>Gammaproteobacteria</taxon>
        <taxon>Oceanospirillales</taxon>
        <taxon>Oceanospirillaceae</taxon>
        <taxon>Marinomonas</taxon>
    </lineage>
</organism>
<protein>
    <submittedName>
        <fullName evidence="3">Type VI secretion system protein ImpD</fullName>
    </submittedName>
</protein>
<reference evidence="3 4" key="1">
    <citation type="submission" date="2019-03" db="EMBL/GenBank/DDBJ databases">
        <title>Genomic Encyclopedia of Type Strains, Phase III (KMG-III): the genomes of soil and plant-associated and newly described type strains.</title>
        <authorList>
            <person name="Whitman W."/>
        </authorList>
    </citation>
    <scope>NUCLEOTIDE SEQUENCE [LARGE SCALE GENOMIC DNA]</scope>
    <source>
        <strain evidence="3 4">CECT 7378</strain>
    </source>
</reference>
<dbReference type="PANTHER" id="PTHR35565">
    <property type="entry name" value="CYTOPLASMIC PROTEIN-RELATED"/>
    <property type="match status" value="1"/>
</dbReference>
<feature type="domain" description="TssC1 C-terminal" evidence="2">
    <location>
        <begin position="358"/>
        <end position="465"/>
    </location>
</feature>
<comment type="caution">
    <text evidence="3">The sequence shown here is derived from an EMBL/GenBank/DDBJ whole genome shotgun (WGS) entry which is preliminary data.</text>
</comment>
<dbReference type="InterPro" id="IPR044032">
    <property type="entry name" value="TssC1_C"/>
</dbReference>